<dbReference type="InterPro" id="IPR000835">
    <property type="entry name" value="HTH_MarR-typ"/>
</dbReference>
<dbReference type="GO" id="GO:0006950">
    <property type="term" value="P:response to stress"/>
    <property type="evidence" value="ECO:0007669"/>
    <property type="project" value="TreeGrafter"/>
</dbReference>
<comment type="caution">
    <text evidence="7">The sequence shown here is derived from an EMBL/GenBank/DDBJ whole genome shotgun (WGS) entry which is preliminary data.</text>
</comment>
<dbReference type="InterPro" id="IPR036388">
    <property type="entry name" value="WH-like_DNA-bd_sf"/>
</dbReference>
<dbReference type="GO" id="GO:0005737">
    <property type="term" value="C:cytoplasm"/>
    <property type="evidence" value="ECO:0007669"/>
    <property type="project" value="UniProtKB-SubCell"/>
</dbReference>
<dbReference type="InterPro" id="IPR055166">
    <property type="entry name" value="Transc_reg_Sar_Rot_HTH"/>
</dbReference>
<dbReference type="PROSITE" id="PS50995">
    <property type="entry name" value="HTH_MARR_2"/>
    <property type="match status" value="1"/>
</dbReference>
<dbReference type="GO" id="GO:0003700">
    <property type="term" value="F:DNA-binding transcription factor activity"/>
    <property type="evidence" value="ECO:0007669"/>
    <property type="project" value="InterPro"/>
</dbReference>
<dbReference type="GO" id="GO:0003677">
    <property type="term" value="F:DNA binding"/>
    <property type="evidence" value="ECO:0007669"/>
    <property type="project" value="UniProtKB-KW"/>
</dbReference>
<evidence type="ECO:0000256" key="2">
    <source>
        <dbReference type="ARBA" id="ARBA00022490"/>
    </source>
</evidence>
<reference evidence="7 8" key="1">
    <citation type="journal article" date="2015" name="Genome Announc.">
        <title>Genome Assemblies of Three Soil-Associated Devosia species: D. insulae, D. limi, and D. soli.</title>
        <authorList>
            <person name="Hassan Y.I."/>
            <person name="Lepp D."/>
            <person name="Zhou T."/>
        </authorList>
    </citation>
    <scope>NUCLEOTIDE SEQUENCE [LARGE SCALE GENOMIC DNA]</scope>
    <source>
        <strain evidence="7 8">DS-56</strain>
    </source>
</reference>
<dbReference type="Pfam" id="PF22381">
    <property type="entry name" value="Staph_reg_Sar_Rot"/>
    <property type="match status" value="1"/>
</dbReference>
<dbReference type="Proteomes" id="UP000095463">
    <property type="component" value="Unassembled WGS sequence"/>
</dbReference>
<dbReference type="InterPro" id="IPR039422">
    <property type="entry name" value="MarR/SlyA-like"/>
</dbReference>
<name>A0A1E5XKJ0_9HYPH</name>
<dbReference type="EMBL" id="LAJE02000327">
    <property type="protein sequence ID" value="OEO29109.1"/>
    <property type="molecule type" value="Genomic_DNA"/>
</dbReference>
<dbReference type="Gene3D" id="1.10.10.10">
    <property type="entry name" value="Winged helix-like DNA-binding domain superfamily/Winged helix DNA-binding domain"/>
    <property type="match status" value="1"/>
</dbReference>
<keyword evidence="3" id="KW-0805">Transcription regulation</keyword>
<keyword evidence="8" id="KW-1185">Reference proteome</keyword>
<evidence type="ECO:0000256" key="5">
    <source>
        <dbReference type="ARBA" id="ARBA00023163"/>
    </source>
</evidence>
<keyword evidence="5" id="KW-0804">Transcription</keyword>
<comment type="subcellular location">
    <subcellularLocation>
        <location evidence="1">Cytoplasm</location>
    </subcellularLocation>
</comment>
<keyword evidence="2" id="KW-0963">Cytoplasm</keyword>
<dbReference type="PANTHER" id="PTHR33164:SF5">
    <property type="entry name" value="ORGANIC HYDROPEROXIDE RESISTANCE TRANSCRIPTIONAL REGULATOR"/>
    <property type="match status" value="1"/>
</dbReference>
<evidence type="ECO:0000256" key="3">
    <source>
        <dbReference type="ARBA" id="ARBA00023015"/>
    </source>
</evidence>
<dbReference type="SMART" id="SM00347">
    <property type="entry name" value="HTH_MARR"/>
    <property type="match status" value="1"/>
</dbReference>
<dbReference type="SUPFAM" id="SSF46785">
    <property type="entry name" value="Winged helix' DNA-binding domain"/>
    <property type="match status" value="1"/>
</dbReference>
<dbReference type="InterPro" id="IPR036390">
    <property type="entry name" value="WH_DNA-bd_sf"/>
</dbReference>
<evidence type="ECO:0000259" key="6">
    <source>
        <dbReference type="PROSITE" id="PS50995"/>
    </source>
</evidence>
<accession>A0A1E5XKJ0</accession>
<feature type="domain" description="HTH marR-type" evidence="6">
    <location>
        <begin position="13"/>
        <end position="140"/>
    </location>
</feature>
<evidence type="ECO:0000313" key="7">
    <source>
        <dbReference type="EMBL" id="OEO29109.1"/>
    </source>
</evidence>
<proteinExistence type="predicted"/>
<sequence length="152" mass="17149">MDKKAFAEQIKLEVLLCFSAYSLSHAFSRFYRPMLDRLGLTYPQFVVMMVLWENGKITMKALTDLVMLESNTLTPLLKKLEAAGLVHRTRNRDDERVLDIEITEAGLALKADGQLAAVDLALASGEDLDGVIEMQQRMAKMRDSVREKLETA</sequence>
<gene>
    <name evidence="7" type="ORF">VW23_027080</name>
</gene>
<dbReference type="PRINTS" id="PR00598">
    <property type="entry name" value="HTHMARR"/>
</dbReference>
<organism evidence="7 8">
    <name type="scientific">Devosia insulae DS-56</name>
    <dbReference type="NCBI Taxonomy" id="1116389"/>
    <lineage>
        <taxon>Bacteria</taxon>
        <taxon>Pseudomonadati</taxon>
        <taxon>Pseudomonadota</taxon>
        <taxon>Alphaproteobacteria</taxon>
        <taxon>Hyphomicrobiales</taxon>
        <taxon>Devosiaceae</taxon>
        <taxon>Devosia</taxon>
    </lineage>
</organism>
<evidence type="ECO:0000313" key="8">
    <source>
        <dbReference type="Proteomes" id="UP000095463"/>
    </source>
</evidence>
<protein>
    <recommendedName>
        <fullName evidence="6">HTH marR-type domain-containing protein</fullName>
    </recommendedName>
</protein>
<evidence type="ECO:0000256" key="1">
    <source>
        <dbReference type="ARBA" id="ARBA00004496"/>
    </source>
</evidence>
<keyword evidence="4" id="KW-0238">DNA-binding</keyword>
<dbReference type="AlphaFoldDB" id="A0A1E5XKJ0"/>
<evidence type="ECO:0000256" key="4">
    <source>
        <dbReference type="ARBA" id="ARBA00023125"/>
    </source>
</evidence>
<dbReference type="RefSeq" id="WP_069911607.1">
    <property type="nucleotide sequence ID" value="NZ_LAJE02000327.1"/>
</dbReference>
<dbReference type="PANTHER" id="PTHR33164">
    <property type="entry name" value="TRANSCRIPTIONAL REGULATOR, MARR FAMILY"/>
    <property type="match status" value="1"/>
</dbReference>